<proteinExistence type="predicted"/>
<feature type="domain" description="Fibronectin type-III" evidence="5">
    <location>
        <begin position="76"/>
        <end position="172"/>
    </location>
</feature>
<protein>
    <submittedName>
        <fullName evidence="7">Uncharacterized protein</fullName>
    </submittedName>
</protein>
<dbReference type="PANTHER" id="PTHR11348:SF34">
    <property type="entry name" value="EPIDERMAL CELL SURFACE RECEPTOR-RELATED"/>
    <property type="match status" value="1"/>
</dbReference>
<comment type="caution">
    <text evidence="7">The sequence shown here is derived from an EMBL/GenBank/DDBJ whole genome shotgun (WGS) entry which is preliminary data.</text>
</comment>
<dbReference type="PANTHER" id="PTHR11348">
    <property type="entry name" value="CONNECTIVE TISSUE GROWTH FACTOR-RELATED"/>
    <property type="match status" value="1"/>
</dbReference>
<keyword evidence="2" id="KW-1133">Transmembrane helix</keyword>
<dbReference type="InterPro" id="IPR013783">
    <property type="entry name" value="Ig-like_fold"/>
</dbReference>
<feature type="transmembrane region" description="Helical" evidence="2">
    <location>
        <begin position="530"/>
        <end position="553"/>
    </location>
</feature>
<gene>
    <name evidence="6" type="ORF">ACJMK2_036439</name>
    <name evidence="7" type="ORF">ACJMK2_036459</name>
</gene>
<evidence type="ECO:0000259" key="5">
    <source>
        <dbReference type="PROSITE" id="PS50853"/>
    </source>
</evidence>
<keyword evidence="1 3" id="KW-0732">Signal</keyword>
<evidence type="ECO:0000256" key="3">
    <source>
        <dbReference type="SAM" id="SignalP"/>
    </source>
</evidence>
<dbReference type="InterPro" id="IPR036116">
    <property type="entry name" value="FN3_sf"/>
</dbReference>
<dbReference type="InterPro" id="IPR001007">
    <property type="entry name" value="VWF_dom"/>
</dbReference>
<evidence type="ECO:0000313" key="8">
    <source>
        <dbReference type="Proteomes" id="UP001634394"/>
    </source>
</evidence>
<keyword evidence="2" id="KW-0472">Membrane</keyword>
<dbReference type="Pfam" id="PF00041">
    <property type="entry name" value="fn3"/>
    <property type="match status" value="1"/>
</dbReference>
<dbReference type="PROSITE" id="PS50853">
    <property type="entry name" value="FN3"/>
    <property type="match status" value="1"/>
</dbReference>
<dbReference type="Proteomes" id="UP001634394">
    <property type="component" value="Unassembled WGS sequence"/>
</dbReference>
<keyword evidence="8" id="KW-1185">Reference proteome</keyword>
<evidence type="ECO:0000313" key="6">
    <source>
        <dbReference type="EMBL" id="KAL3873303.1"/>
    </source>
</evidence>
<dbReference type="AlphaFoldDB" id="A0ABD3WHM4"/>
<dbReference type="SMART" id="SM00060">
    <property type="entry name" value="FN3"/>
    <property type="match status" value="3"/>
</dbReference>
<dbReference type="CDD" id="cd00063">
    <property type="entry name" value="FN3"/>
    <property type="match status" value="1"/>
</dbReference>
<feature type="signal peptide" evidence="3">
    <location>
        <begin position="1"/>
        <end position="22"/>
    </location>
</feature>
<keyword evidence="2" id="KW-0812">Transmembrane</keyword>
<dbReference type="SUPFAM" id="SSF49265">
    <property type="entry name" value="Fibronectin type III"/>
    <property type="match status" value="2"/>
</dbReference>
<name>A0ABD3WHM4_SINWO</name>
<organism evidence="7 8">
    <name type="scientific">Sinanodonta woodiana</name>
    <name type="common">Chinese pond mussel</name>
    <name type="synonym">Anodonta woodiana</name>
    <dbReference type="NCBI Taxonomy" id="1069815"/>
    <lineage>
        <taxon>Eukaryota</taxon>
        <taxon>Metazoa</taxon>
        <taxon>Spiralia</taxon>
        <taxon>Lophotrochozoa</taxon>
        <taxon>Mollusca</taxon>
        <taxon>Bivalvia</taxon>
        <taxon>Autobranchia</taxon>
        <taxon>Heteroconchia</taxon>
        <taxon>Palaeoheterodonta</taxon>
        <taxon>Unionida</taxon>
        <taxon>Unionoidea</taxon>
        <taxon>Unionidae</taxon>
        <taxon>Unioninae</taxon>
        <taxon>Sinanodonta</taxon>
    </lineage>
</organism>
<evidence type="ECO:0000259" key="4">
    <source>
        <dbReference type="PROSITE" id="PS50184"/>
    </source>
</evidence>
<evidence type="ECO:0000313" key="7">
    <source>
        <dbReference type="EMBL" id="KAL3873327.1"/>
    </source>
</evidence>
<dbReference type="SMART" id="SM00214">
    <property type="entry name" value="VWC"/>
    <property type="match status" value="2"/>
</dbReference>
<dbReference type="EMBL" id="JBJQND010000006">
    <property type="protein sequence ID" value="KAL3873303.1"/>
    <property type="molecule type" value="Genomic_DNA"/>
</dbReference>
<sequence>METLTEIMHILFILLLCEISRSENCTKLDPCVGHRPKSDNGCCLGNQGSPCGVSMSRSCDEDLGFSCNQTIEKCEGKYNLTATDVGMKSLTLSWEDFKPQTYLYEYSIMLSTVYTPDTSKWETLQVGNDSSVTLSNLLPDTLYFMQVGTWSDPFKGLYQILSEVIMVHTKAAEFCIVNGNRIGVGQRFEIECEDRCICQTDGQFKCDPICSSSEKVKLQDPRYDCKEYWAADPCCPVIDCHLLKLDCKYQGENLPDGYQWTIGCQEACQCLNGRVTCEPVCSEMQPPTNCDGPVFRQDNESCCGHWECTNFNLTSNAVKLSQKVLLWAENVTFTTAILRWSFQDSDIFSKGELTLNYKNNASNTWMSIQDVIFSEKWFYLSGLSHSTAYEAVIFSSPFHDKITYEAGRTSFMTLKSRNKNLNVKVSLRILEISTTAVSIESRILPRYHDHLVSTMKILWSAASSQNISSFVSNSSSSLHTISGMEQNTLYVIWLEALLNNGVSINSTEVHFVTKVSNVISTGLPSFHPNIAILVSIPIISVVALTLLVVMIVYTSRTRHKRSKHVSEHSYGTTVTEMQMGKYQEFESSDASVTDEIIPSTITDLQHL</sequence>
<dbReference type="InterPro" id="IPR050941">
    <property type="entry name" value="CCN"/>
</dbReference>
<dbReference type="PROSITE" id="PS50184">
    <property type="entry name" value="VWFC_2"/>
    <property type="match status" value="1"/>
</dbReference>
<feature type="domain" description="VWFC" evidence="4">
    <location>
        <begin position="247"/>
        <end position="309"/>
    </location>
</feature>
<dbReference type="EMBL" id="JBJQND010000006">
    <property type="protein sequence ID" value="KAL3873327.1"/>
    <property type="molecule type" value="Genomic_DNA"/>
</dbReference>
<feature type="chain" id="PRO_5044725205" evidence="3">
    <location>
        <begin position="23"/>
        <end position="607"/>
    </location>
</feature>
<dbReference type="InterPro" id="IPR003961">
    <property type="entry name" value="FN3_dom"/>
</dbReference>
<reference evidence="7 8" key="1">
    <citation type="submission" date="2024-11" db="EMBL/GenBank/DDBJ databases">
        <title>Chromosome-level genome assembly of the freshwater bivalve Anodonta woodiana.</title>
        <authorList>
            <person name="Chen X."/>
        </authorList>
    </citation>
    <scope>NUCLEOTIDE SEQUENCE [LARGE SCALE GENOMIC DNA]</scope>
    <source>
        <strain evidence="7">MN2024</strain>
        <tissue evidence="7">Gills</tissue>
    </source>
</reference>
<evidence type="ECO:0000256" key="2">
    <source>
        <dbReference type="SAM" id="Phobius"/>
    </source>
</evidence>
<evidence type="ECO:0000256" key="1">
    <source>
        <dbReference type="ARBA" id="ARBA00022729"/>
    </source>
</evidence>
<accession>A0ABD3WHM4</accession>
<dbReference type="Gene3D" id="2.60.40.10">
    <property type="entry name" value="Immunoglobulins"/>
    <property type="match status" value="1"/>
</dbReference>